<proteinExistence type="predicted"/>
<comment type="caution">
    <text evidence="1">The sequence shown here is derived from an EMBL/GenBank/DDBJ whole genome shotgun (WGS) entry which is preliminary data.</text>
</comment>
<keyword evidence="2" id="KW-1185">Reference proteome</keyword>
<organism evidence="1 2">
    <name type="scientific">Artomyces pyxidatus</name>
    <dbReference type="NCBI Taxonomy" id="48021"/>
    <lineage>
        <taxon>Eukaryota</taxon>
        <taxon>Fungi</taxon>
        <taxon>Dikarya</taxon>
        <taxon>Basidiomycota</taxon>
        <taxon>Agaricomycotina</taxon>
        <taxon>Agaricomycetes</taxon>
        <taxon>Russulales</taxon>
        <taxon>Auriscalpiaceae</taxon>
        <taxon>Artomyces</taxon>
    </lineage>
</organism>
<name>A0ACB8SEB9_9AGAM</name>
<sequence length="90" mass="9832">MRVASNQADDLANFNADKMTIETDLHNLPIDPFSFFTRQFPQKGPNPEPDAKLDSGPYAGVSIRGHPDIGKTLKLDIILILCLLAGRPTA</sequence>
<gene>
    <name evidence="1" type="ORF">BV25DRAFT_1922327</name>
</gene>
<evidence type="ECO:0000313" key="1">
    <source>
        <dbReference type="EMBL" id="KAI0054829.1"/>
    </source>
</evidence>
<protein>
    <submittedName>
        <fullName evidence="1">Uncharacterized protein</fullName>
    </submittedName>
</protein>
<accession>A0ACB8SEB9</accession>
<reference evidence="1" key="2">
    <citation type="journal article" date="2022" name="New Phytol.">
        <title>Evolutionary transition to the ectomycorrhizal habit in the genomes of a hyperdiverse lineage of mushroom-forming fungi.</title>
        <authorList>
            <person name="Looney B."/>
            <person name="Miyauchi S."/>
            <person name="Morin E."/>
            <person name="Drula E."/>
            <person name="Courty P.E."/>
            <person name="Kohler A."/>
            <person name="Kuo A."/>
            <person name="LaButti K."/>
            <person name="Pangilinan J."/>
            <person name="Lipzen A."/>
            <person name="Riley R."/>
            <person name="Andreopoulos W."/>
            <person name="He G."/>
            <person name="Johnson J."/>
            <person name="Nolan M."/>
            <person name="Tritt A."/>
            <person name="Barry K.W."/>
            <person name="Grigoriev I.V."/>
            <person name="Nagy L.G."/>
            <person name="Hibbett D."/>
            <person name="Henrissat B."/>
            <person name="Matheny P.B."/>
            <person name="Labbe J."/>
            <person name="Martin F.M."/>
        </authorList>
    </citation>
    <scope>NUCLEOTIDE SEQUENCE</scope>
    <source>
        <strain evidence="1">HHB10654</strain>
    </source>
</reference>
<dbReference type="Proteomes" id="UP000814140">
    <property type="component" value="Unassembled WGS sequence"/>
</dbReference>
<evidence type="ECO:0000313" key="2">
    <source>
        <dbReference type="Proteomes" id="UP000814140"/>
    </source>
</evidence>
<reference evidence="1" key="1">
    <citation type="submission" date="2021-03" db="EMBL/GenBank/DDBJ databases">
        <authorList>
            <consortium name="DOE Joint Genome Institute"/>
            <person name="Ahrendt S."/>
            <person name="Looney B.P."/>
            <person name="Miyauchi S."/>
            <person name="Morin E."/>
            <person name="Drula E."/>
            <person name="Courty P.E."/>
            <person name="Chicoki N."/>
            <person name="Fauchery L."/>
            <person name="Kohler A."/>
            <person name="Kuo A."/>
            <person name="Labutti K."/>
            <person name="Pangilinan J."/>
            <person name="Lipzen A."/>
            <person name="Riley R."/>
            <person name="Andreopoulos W."/>
            <person name="He G."/>
            <person name="Johnson J."/>
            <person name="Barry K.W."/>
            <person name="Grigoriev I.V."/>
            <person name="Nagy L."/>
            <person name="Hibbett D."/>
            <person name="Henrissat B."/>
            <person name="Matheny P.B."/>
            <person name="Labbe J."/>
            <person name="Martin F."/>
        </authorList>
    </citation>
    <scope>NUCLEOTIDE SEQUENCE</scope>
    <source>
        <strain evidence="1">HHB10654</strain>
    </source>
</reference>
<dbReference type="EMBL" id="MU277340">
    <property type="protein sequence ID" value="KAI0054829.1"/>
    <property type="molecule type" value="Genomic_DNA"/>
</dbReference>